<sequence length="516" mass="57189">MKQPGDVPNFANVILPSWVWNSNPRGYFSEAAFVGSKASFDENGWTVFAKERVDPSFPPLVNAFDIAESGMVSRYEFLSALAGTETIEMSSATREVGERELEKKRLRAERVGDLVDTLSYWQLSVMLASRETLADVCRDIYGKLLEIPLEASPGEVAFPNASLHVISKNPALGYRLELIAFLLRARYDYDARKGDVSHLHEAIKNGELIFDSSRGLSDGIALFDVYVGPLVGALTPAVWSIVALRPSGVIFYSLGRLVRGFRSDPAELMHMLPVRGSVETVPFPVLGDGAARAAIQWWTERIGKLLSIISDPAVFTDRNGMYVATKHLHAALTVEQLFRRVTSIQVAHRDANARRVLFFSVLDTIDRLTGHDIEYTCSLANARRAYERVEGAIPSASAEILLPAARRAIDALEELQQGFFIARQAGSGDVVFKDDKGKNVRKSLDAATASYVKLLRDATHGHGAKFVNKKTQTNALLAHHNGSIPYDIVLLSYLYLLEFLVDLDKQRKRFFDGGRI</sequence>
<dbReference type="AlphaFoldDB" id="A0A7W9KIE5"/>
<comment type="caution">
    <text evidence="1">The sequence shown here is derived from an EMBL/GenBank/DDBJ whole genome shotgun (WGS) entry which is preliminary data.</text>
</comment>
<evidence type="ECO:0000313" key="2">
    <source>
        <dbReference type="Proteomes" id="UP000585638"/>
    </source>
</evidence>
<name>A0A7W9KIE5_9PSEU</name>
<accession>A0A7W9KIE5</accession>
<dbReference type="Proteomes" id="UP000585638">
    <property type="component" value="Unassembled WGS sequence"/>
</dbReference>
<dbReference type="RefSeq" id="WP_184864344.1">
    <property type="nucleotide sequence ID" value="NZ_JACHIR010000001.1"/>
</dbReference>
<proteinExistence type="predicted"/>
<keyword evidence="2" id="KW-1185">Reference proteome</keyword>
<organism evidence="1 2">
    <name type="scientific">Kutzneria kofuensis</name>
    <dbReference type="NCBI Taxonomy" id="103725"/>
    <lineage>
        <taxon>Bacteria</taxon>
        <taxon>Bacillati</taxon>
        <taxon>Actinomycetota</taxon>
        <taxon>Actinomycetes</taxon>
        <taxon>Pseudonocardiales</taxon>
        <taxon>Pseudonocardiaceae</taxon>
        <taxon>Kutzneria</taxon>
    </lineage>
</organism>
<reference evidence="1 2" key="1">
    <citation type="submission" date="2020-08" db="EMBL/GenBank/DDBJ databases">
        <title>Sequencing the genomes of 1000 actinobacteria strains.</title>
        <authorList>
            <person name="Klenk H.-P."/>
        </authorList>
    </citation>
    <scope>NUCLEOTIDE SEQUENCE [LARGE SCALE GENOMIC DNA]</scope>
    <source>
        <strain evidence="1 2">DSM 43851</strain>
    </source>
</reference>
<protein>
    <submittedName>
        <fullName evidence="1">Uncharacterized protein</fullName>
    </submittedName>
</protein>
<evidence type="ECO:0000313" key="1">
    <source>
        <dbReference type="EMBL" id="MBB5893175.1"/>
    </source>
</evidence>
<gene>
    <name evidence="1" type="ORF">BJ998_004371</name>
</gene>
<dbReference type="EMBL" id="JACHIR010000001">
    <property type="protein sequence ID" value="MBB5893175.1"/>
    <property type="molecule type" value="Genomic_DNA"/>
</dbReference>